<evidence type="ECO:0000313" key="2">
    <source>
        <dbReference type="EMBL" id="RCW66098.1"/>
    </source>
</evidence>
<protein>
    <submittedName>
        <fullName evidence="2">Uncharacterized protein DUF4148</fullName>
    </submittedName>
</protein>
<keyword evidence="1" id="KW-0732">Signal</keyword>
<dbReference type="OrthoDB" id="8656910at2"/>
<accession>A0A368XGF0</accession>
<dbReference type="InterPro" id="IPR025421">
    <property type="entry name" value="DUF4148"/>
</dbReference>
<dbReference type="EMBL" id="QPJK01000011">
    <property type="protein sequence ID" value="RCW66098.1"/>
    <property type="molecule type" value="Genomic_DNA"/>
</dbReference>
<feature type="chain" id="PRO_5016579114" evidence="1">
    <location>
        <begin position="24"/>
        <end position="122"/>
    </location>
</feature>
<keyword evidence="3" id="KW-1185">Reference proteome</keyword>
<organism evidence="2 3">
    <name type="scientific">Pseudorhodoferax soli</name>
    <dbReference type="NCBI Taxonomy" id="545864"/>
    <lineage>
        <taxon>Bacteria</taxon>
        <taxon>Pseudomonadati</taxon>
        <taxon>Pseudomonadota</taxon>
        <taxon>Betaproteobacteria</taxon>
        <taxon>Burkholderiales</taxon>
        <taxon>Comamonadaceae</taxon>
    </lineage>
</organism>
<comment type="caution">
    <text evidence="2">The sequence shown here is derived from an EMBL/GenBank/DDBJ whole genome shotgun (WGS) entry which is preliminary data.</text>
</comment>
<reference evidence="2 3" key="1">
    <citation type="submission" date="2018-07" db="EMBL/GenBank/DDBJ databases">
        <title>Genomic Encyclopedia of Type Strains, Phase IV (KMG-IV): sequencing the most valuable type-strain genomes for metagenomic binning, comparative biology and taxonomic classification.</title>
        <authorList>
            <person name="Goeker M."/>
        </authorList>
    </citation>
    <scope>NUCLEOTIDE SEQUENCE [LARGE SCALE GENOMIC DNA]</scope>
    <source>
        <strain evidence="2 3">DSM 21634</strain>
    </source>
</reference>
<sequence length="122" mass="12603">MSRTRIALLTFAGLLAFGAQAQAANDAPLTREQVRAEYFKARAEGTLPPSGEVGYVNTVGASKSTVTRAEVLRELAASGAVQTGEGADLGYVHSTGSARSRAEVHAEAVEAVRSGVRTGGEL</sequence>
<dbReference type="Proteomes" id="UP000252884">
    <property type="component" value="Unassembled WGS sequence"/>
</dbReference>
<feature type="signal peptide" evidence="1">
    <location>
        <begin position="1"/>
        <end position="23"/>
    </location>
</feature>
<gene>
    <name evidence="2" type="ORF">DES41_11156</name>
</gene>
<proteinExistence type="predicted"/>
<evidence type="ECO:0000313" key="3">
    <source>
        <dbReference type="Proteomes" id="UP000252884"/>
    </source>
</evidence>
<dbReference type="Pfam" id="PF13663">
    <property type="entry name" value="DUF4148"/>
    <property type="match status" value="1"/>
</dbReference>
<dbReference type="RefSeq" id="WP_114471474.1">
    <property type="nucleotide sequence ID" value="NZ_QPJK01000011.1"/>
</dbReference>
<evidence type="ECO:0000256" key="1">
    <source>
        <dbReference type="SAM" id="SignalP"/>
    </source>
</evidence>
<name>A0A368XGF0_9BURK</name>
<dbReference type="AlphaFoldDB" id="A0A368XGF0"/>